<keyword evidence="2" id="KW-1133">Transmembrane helix</keyword>
<keyword evidence="2" id="KW-0812">Transmembrane</keyword>
<evidence type="ECO:0000256" key="1">
    <source>
        <dbReference type="SAM" id="MobiDB-lite"/>
    </source>
</evidence>
<feature type="region of interest" description="Disordered" evidence="1">
    <location>
        <begin position="1"/>
        <end position="34"/>
    </location>
</feature>
<accession>A0AAW7Y3D9</accession>
<keyword evidence="2" id="KW-0472">Membrane</keyword>
<evidence type="ECO:0000256" key="2">
    <source>
        <dbReference type="SAM" id="Phobius"/>
    </source>
</evidence>
<proteinExistence type="predicted"/>
<dbReference type="EMBL" id="JAUOPU010000008">
    <property type="protein sequence ID" value="MDO6542872.1"/>
    <property type="molecule type" value="Genomic_DNA"/>
</dbReference>
<evidence type="ECO:0000313" key="4">
    <source>
        <dbReference type="Proteomes" id="UP001170624"/>
    </source>
</evidence>
<feature type="transmembrane region" description="Helical" evidence="2">
    <location>
        <begin position="130"/>
        <end position="149"/>
    </location>
</feature>
<protein>
    <submittedName>
        <fullName evidence="3">Uncharacterized protein</fullName>
    </submittedName>
</protein>
<dbReference type="RefSeq" id="WP_261858125.1">
    <property type="nucleotide sequence ID" value="NZ_AP024850.1"/>
</dbReference>
<dbReference type="Proteomes" id="UP001170624">
    <property type="component" value="Unassembled WGS sequence"/>
</dbReference>
<feature type="transmembrane region" description="Helical" evidence="2">
    <location>
        <begin position="104"/>
        <end position="124"/>
    </location>
</feature>
<feature type="transmembrane region" description="Helical" evidence="2">
    <location>
        <begin position="52"/>
        <end position="72"/>
    </location>
</feature>
<reference evidence="3" key="1">
    <citation type="submission" date="2023-07" db="EMBL/GenBank/DDBJ databases">
        <title>Genome content predicts the carbon catabolic preferences of heterotrophic bacteria.</title>
        <authorList>
            <person name="Gralka M."/>
        </authorList>
    </citation>
    <scope>NUCLEOTIDE SEQUENCE</scope>
    <source>
        <strain evidence="3">G2M05</strain>
    </source>
</reference>
<organism evidence="3 4">
    <name type="scientific">Photobacterium sanguinicancri</name>
    <dbReference type="NCBI Taxonomy" id="875932"/>
    <lineage>
        <taxon>Bacteria</taxon>
        <taxon>Pseudomonadati</taxon>
        <taxon>Pseudomonadota</taxon>
        <taxon>Gammaproteobacteria</taxon>
        <taxon>Vibrionales</taxon>
        <taxon>Vibrionaceae</taxon>
        <taxon>Photobacterium</taxon>
    </lineage>
</organism>
<gene>
    <name evidence="3" type="ORF">Q4568_10025</name>
</gene>
<name>A0AAW7Y3D9_9GAMM</name>
<feature type="transmembrane region" description="Helical" evidence="2">
    <location>
        <begin position="78"/>
        <end position="97"/>
    </location>
</feature>
<dbReference type="AlphaFoldDB" id="A0AAW7Y3D9"/>
<feature type="compositionally biased region" description="Polar residues" evidence="1">
    <location>
        <begin position="1"/>
        <end position="14"/>
    </location>
</feature>
<evidence type="ECO:0000313" key="3">
    <source>
        <dbReference type="EMBL" id="MDO6542872.1"/>
    </source>
</evidence>
<sequence>MTRSTKPESATESSSLHETKVGSSRSSRKRGKQEEFGMSETRFWIRRLSKTGLRALHITGIAMASAGILYQVESYQWQMWWILAMATGVLMMISEILSSKLWLIQLKGVLTFVKLGLLASFIILPENKPVLFATILILSVFIAHGPAGLRHYSIWHRRRIDEKKHVKG</sequence>
<comment type="caution">
    <text evidence="3">The sequence shown here is derived from an EMBL/GenBank/DDBJ whole genome shotgun (WGS) entry which is preliminary data.</text>
</comment>